<evidence type="ECO:0000259" key="11">
    <source>
        <dbReference type="Pfam" id="PF13721"/>
    </source>
</evidence>
<feature type="domain" description="SecDF P1 head subdomain" evidence="13">
    <location>
        <begin position="320"/>
        <end position="431"/>
    </location>
</feature>
<dbReference type="GO" id="GO:0015450">
    <property type="term" value="F:protein-transporting ATPase activity"/>
    <property type="evidence" value="ECO:0007669"/>
    <property type="project" value="InterPro"/>
</dbReference>
<dbReference type="RefSeq" id="WP_015389325.1">
    <property type="nucleotide sequence ID" value="NC_020284.1"/>
</dbReference>
<evidence type="ECO:0000256" key="5">
    <source>
        <dbReference type="ARBA" id="ARBA00022927"/>
    </source>
</evidence>
<feature type="transmembrane region" description="Helical" evidence="9">
    <location>
        <begin position="457"/>
        <end position="474"/>
    </location>
</feature>
<dbReference type="NCBIfam" id="TIGR01129">
    <property type="entry name" value="secD"/>
    <property type="match status" value="1"/>
</dbReference>
<accession>M1MAB5</accession>
<evidence type="ECO:0000313" key="14">
    <source>
        <dbReference type="EMBL" id="AGF48840.1"/>
    </source>
</evidence>
<feature type="transmembrane region" description="Helical" evidence="9">
    <location>
        <begin position="505"/>
        <end position="523"/>
    </location>
</feature>
<dbReference type="Pfam" id="PF22599">
    <property type="entry name" value="SecDF_P1_head"/>
    <property type="match status" value="1"/>
</dbReference>
<evidence type="ECO:0000256" key="4">
    <source>
        <dbReference type="ARBA" id="ARBA00022692"/>
    </source>
</evidence>
<dbReference type="Pfam" id="PF07549">
    <property type="entry name" value="Sec_GG"/>
    <property type="match status" value="1"/>
</dbReference>
<sequence>MNRYPTWKNLFIIFAVLAGFIYTAPNFYEVVPYIQISEARIYKKIDTIAIERIKNIISDSNVKKYSVSIEKDNSITIKLSSSDDQFCLLEKLNQNLNTGSNKSNVYNITIGMTSITPSFMRIFDLLGAKPMSLGLDLRGGVHLLIEVDTEAAVESKYAETAMEIKSILNRKKIIAKVDRNKNNILVKLHKLSDKNEAIRNIKKQWLDDDIFIEENGYNQSSISVSFSKKFLETIKINAVSQNISTLNKRISGISDSEPIIQQQGSKRIIVQLPGKQDISKAKDLIGRTAKLEVRMIDDSQATKNLFKSGLLPFGLENIRDHNGNDTFVYKQPILTSSNIKDARYGRDAQSRQPSVNLTLDSKGSRIFKDVTRDNINKRMAIILFENGIGEIITAPFIRSEIPSGQVQISGAMSPEEAAEISILLRSGLLAAPMKIVEERTIGPSLGLNNIEKGLKSTVYGFISVVCFITSYYGLFGLFSSIGLIINVILLIACLSVMQVSINLPGIAAIALTVGMAIDSNVLINERIREELRNGNNPQKAIYYGFKRAWATILDSNITALIVGLSLLTLGSGTVRGFAIVHCLGIMTSMFSSVLCVRMMVNFWYGKRENLSKISIGEVWKPKNNN</sequence>
<feature type="domain" description="Protein export membrane protein SecD/SecF C-terminal" evidence="10">
    <location>
        <begin position="433"/>
        <end position="603"/>
    </location>
</feature>
<feature type="domain" description="SecD export protein N-terminal TM" evidence="11">
    <location>
        <begin position="1"/>
        <end position="98"/>
    </location>
</feature>
<dbReference type="FunFam" id="1.20.1640.10:FF:000004">
    <property type="entry name" value="Protein translocase subunit SecD"/>
    <property type="match status" value="1"/>
</dbReference>
<dbReference type="KEGG" id="kga:ST1E_0381"/>
<dbReference type="GO" id="GO:0043952">
    <property type="term" value="P:protein transport by the Sec complex"/>
    <property type="evidence" value="ECO:0007669"/>
    <property type="project" value="UniProtKB-UniRule"/>
</dbReference>
<comment type="similarity">
    <text evidence="9">Belongs to the SecD/SecF family. SecD subfamily.</text>
</comment>
<dbReference type="InterPro" id="IPR054384">
    <property type="entry name" value="SecDF_P1_head"/>
</dbReference>
<dbReference type="InterPro" id="IPR027398">
    <property type="entry name" value="SecD-TM"/>
</dbReference>
<dbReference type="InterPro" id="IPR055344">
    <property type="entry name" value="SecD_SecF_C_bact"/>
</dbReference>
<dbReference type="HAMAP" id="MF_01463_B">
    <property type="entry name" value="SecD_B"/>
    <property type="match status" value="1"/>
</dbReference>
<dbReference type="eggNOG" id="COG0342">
    <property type="taxonomic scope" value="Bacteria"/>
</dbReference>
<dbReference type="InterPro" id="IPR005791">
    <property type="entry name" value="SecD"/>
</dbReference>
<dbReference type="InterPro" id="IPR048634">
    <property type="entry name" value="SecD_SecF_C"/>
</dbReference>
<keyword evidence="5 9" id="KW-0653">Protein transport</keyword>
<evidence type="ECO:0000256" key="3">
    <source>
        <dbReference type="ARBA" id="ARBA00022475"/>
    </source>
</evidence>
<keyword evidence="7 9" id="KW-0811">Translocation</keyword>
<dbReference type="Proteomes" id="UP000011658">
    <property type="component" value="Chromosome"/>
</dbReference>
<evidence type="ECO:0000256" key="1">
    <source>
        <dbReference type="ARBA" id="ARBA00004651"/>
    </source>
</evidence>
<dbReference type="InterPro" id="IPR022813">
    <property type="entry name" value="SecD/SecF_arch_bac"/>
</dbReference>
<dbReference type="Gene3D" id="1.20.1640.10">
    <property type="entry name" value="Multidrug efflux transporter AcrB transmembrane domain"/>
    <property type="match status" value="1"/>
</dbReference>
<dbReference type="STRING" id="1208921.ST1E_0381"/>
<evidence type="ECO:0000313" key="15">
    <source>
        <dbReference type="Proteomes" id="UP000011658"/>
    </source>
</evidence>
<dbReference type="OrthoDB" id="9805019at2"/>
<comment type="function">
    <text evidence="9">Part of the Sec protein translocase complex. Interacts with the SecYEG preprotein conducting channel. SecDF uses the proton motive force (PMF) to complete protein translocation after the ATP-dependent function of SecA.</text>
</comment>
<keyword evidence="15" id="KW-1185">Reference proteome</keyword>
<feature type="domain" description="Protein translocase subunit SecDF P1" evidence="12">
    <location>
        <begin position="239"/>
        <end position="298"/>
    </location>
</feature>
<dbReference type="InterPro" id="IPR022646">
    <property type="entry name" value="SecD/SecF_CS"/>
</dbReference>
<evidence type="ECO:0000256" key="8">
    <source>
        <dbReference type="ARBA" id="ARBA00023136"/>
    </source>
</evidence>
<reference evidence="14 15" key="1">
    <citation type="journal article" date="2013" name="Genome Biol. Evol.">
        <title>Genome evolution and phylogenomic analysis of candidatus kinetoplastibacterium, the betaproteobacterial endosymbionts of strigomonas and angomonas.</title>
        <authorList>
            <person name="Alves J.M."/>
            <person name="Serrano M.G."/>
            <person name="Maia da Silva F."/>
            <person name="Voegtly L.J."/>
            <person name="Matveyev A.V."/>
            <person name="Teixeira M.M."/>
            <person name="Camargo E.P."/>
            <person name="Buck G.A."/>
        </authorList>
    </citation>
    <scope>NUCLEOTIDE SEQUENCE [LARGE SCALE GENOMIC DNA]</scope>
    <source>
        <strain evidence="14 15">TCC219</strain>
    </source>
</reference>
<dbReference type="SUPFAM" id="SSF82866">
    <property type="entry name" value="Multidrug efflux transporter AcrB transmembrane domain"/>
    <property type="match status" value="1"/>
</dbReference>
<proteinExistence type="inferred from homology"/>
<feature type="transmembrane region" description="Helical" evidence="9">
    <location>
        <begin position="576"/>
        <end position="600"/>
    </location>
</feature>
<evidence type="ECO:0000259" key="13">
    <source>
        <dbReference type="Pfam" id="PF22599"/>
    </source>
</evidence>
<comment type="subcellular location">
    <subcellularLocation>
        <location evidence="1 9">Cell membrane</location>
        <topology evidence="1 9">Multi-pass membrane protein</topology>
    </subcellularLocation>
</comment>
<evidence type="ECO:0000259" key="10">
    <source>
        <dbReference type="Pfam" id="PF02355"/>
    </source>
</evidence>
<evidence type="ECO:0000256" key="6">
    <source>
        <dbReference type="ARBA" id="ARBA00022989"/>
    </source>
</evidence>
<dbReference type="Pfam" id="PF21760">
    <property type="entry name" value="SecD_1st"/>
    <property type="match status" value="1"/>
</dbReference>
<keyword evidence="6 9" id="KW-1133">Transmembrane helix</keyword>
<dbReference type="Pfam" id="PF02355">
    <property type="entry name" value="SecD_SecF_C"/>
    <property type="match status" value="1"/>
</dbReference>
<dbReference type="Gene3D" id="3.30.70.3400">
    <property type="match status" value="2"/>
</dbReference>
<dbReference type="Pfam" id="PF13721">
    <property type="entry name" value="SecD-TM1"/>
    <property type="match status" value="1"/>
</dbReference>
<dbReference type="EMBL" id="CP003806">
    <property type="protein sequence ID" value="AGF48840.1"/>
    <property type="molecule type" value="Genomic_DNA"/>
</dbReference>
<dbReference type="AlphaFoldDB" id="M1MAB5"/>
<dbReference type="PANTHER" id="PTHR30081:SF1">
    <property type="entry name" value="PROTEIN TRANSLOCASE SUBUNIT SECD"/>
    <property type="match status" value="1"/>
</dbReference>
<evidence type="ECO:0000259" key="12">
    <source>
        <dbReference type="Pfam" id="PF21760"/>
    </source>
</evidence>
<dbReference type="Gene3D" id="3.30.1360.200">
    <property type="match status" value="1"/>
</dbReference>
<keyword evidence="3 9" id="KW-1003">Cell membrane</keyword>
<evidence type="ECO:0000256" key="7">
    <source>
        <dbReference type="ARBA" id="ARBA00023010"/>
    </source>
</evidence>
<dbReference type="GO" id="GO:0006605">
    <property type="term" value="P:protein targeting"/>
    <property type="evidence" value="ECO:0007669"/>
    <property type="project" value="UniProtKB-UniRule"/>
</dbReference>
<dbReference type="PANTHER" id="PTHR30081">
    <property type="entry name" value="PROTEIN-EXPORT MEMBRANE PROTEIN SEC"/>
    <property type="match status" value="1"/>
</dbReference>
<dbReference type="PATRIC" id="fig|1208921.3.peg.116"/>
<dbReference type="InterPro" id="IPR048631">
    <property type="entry name" value="SecD_1st"/>
</dbReference>
<dbReference type="GO" id="GO:0065002">
    <property type="term" value="P:intracellular protein transmembrane transport"/>
    <property type="evidence" value="ECO:0007669"/>
    <property type="project" value="UniProtKB-UniRule"/>
</dbReference>
<dbReference type="GO" id="GO:0005886">
    <property type="term" value="C:plasma membrane"/>
    <property type="evidence" value="ECO:0007669"/>
    <property type="project" value="UniProtKB-SubCell"/>
</dbReference>
<keyword evidence="4 9" id="KW-0812">Transmembrane</keyword>
<evidence type="ECO:0000256" key="2">
    <source>
        <dbReference type="ARBA" id="ARBA00022448"/>
    </source>
</evidence>
<organism evidence="14 15">
    <name type="scientific">Candidatus Kinetoplastidibacterium galati TCC219</name>
    <dbReference type="NCBI Taxonomy" id="1208921"/>
    <lineage>
        <taxon>Bacteria</taxon>
        <taxon>Pseudomonadati</taxon>
        <taxon>Pseudomonadota</taxon>
        <taxon>Betaproteobacteria</taxon>
        <taxon>Candidatus Kinetoplastidibacterium</taxon>
    </lineage>
</organism>
<name>M1MAB5_9PROT</name>
<protein>
    <recommendedName>
        <fullName evidence="9">Protein translocase subunit SecD</fullName>
    </recommendedName>
</protein>
<comment type="caution">
    <text evidence="9">Lacks conserved residue(s) required for the propagation of feature annotation.</text>
</comment>
<gene>
    <name evidence="9" type="primary">secD</name>
    <name evidence="14" type="ORF">ST1E_0381</name>
</gene>
<dbReference type="NCBIfam" id="TIGR00916">
    <property type="entry name" value="2A0604s01"/>
    <property type="match status" value="1"/>
</dbReference>
<keyword evidence="2 9" id="KW-0813">Transport</keyword>
<feature type="transmembrane region" description="Helical" evidence="9">
    <location>
        <begin position="548"/>
        <end position="570"/>
    </location>
</feature>
<evidence type="ECO:0000256" key="9">
    <source>
        <dbReference type="HAMAP-Rule" id="MF_01463"/>
    </source>
</evidence>
<comment type="subunit">
    <text evidence="9">Forms a complex with SecF. Part of the essential Sec protein translocation apparatus which comprises SecA, SecYEG and auxiliary proteins SecDF-YajC and YidC.</text>
</comment>
<dbReference type="HOGENOM" id="CLU_007894_4_3_4"/>
<keyword evidence="8 9" id="KW-0472">Membrane</keyword>